<feature type="domain" description="TIR" evidence="1">
    <location>
        <begin position="20"/>
        <end position="134"/>
    </location>
</feature>
<evidence type="ECO:0000313" key="2">
    <source>
        <dbReference type="EMBL" id="MPV35695.1"/>
    </source>
</evidence>
<accession>A0A6N7EGB7</accession>
<dbReference type="GO" id="GO:0007165">
    <property type="term" value="P:signal transduction"/>
    <property type="evidence" value="ECO:0007669"/>
    <property type="project" value="InterPro"/>
</dbReference>
<dbReference type="Pfam" id="PF13676">
    <property type="entry name" value="TIR_2"/>
    <property type="match status" value="1"/>
</dbReference>
<name>A0A6N7EGB7_9MICO</name>
<dbReference type="RefSeq" id="WP_152196044.1">
    <property type="nucleotide sequence ID" value="NZ_VUKD01000004.1"/>
</dbReference>
<reference evidence="2 3" key="1">
    <citation type="submission" date="2019-10" db="EMBL/GenBank/DDBJ databases">
        <title>Georgenia wutianyii sp. nov. and Georgenia yuyongxinii sp. nov. isolated from plateau pika (Ochotona curzoniae) in the Qinghai-Tibet plateau of China.</title>
        <authorList>
            <person name="Tian Z."/>
        </authorList>
    </citation>
    <scope>NUCLEOTIDE SEQUENCE [LARGE SCALE GENOMIC DNA]</scope>
    <source>
        <strain evidence="2 3">JCM 19765</strain>
    </source>
</reference>
<dbReference type="InterPro" id="IPR035897">
    <property type="entry name" value="Toll_tir_struct_dom_sf"/>
</dbReference>
<keyword evidence="3" id="KW-1185">Reference proteome</keyword>
<organism evidence="2 3">
    <name type="scientific">Georgenia subflava</name>
    <dbReference type="NCBI Taxonomy" id="1622177"/>
    <lineage>
        <taxon>Bacteria</taxon>
        <taxon>Bacillati</taxon>
        <taxon>Actinomycetota</taxon>
        <taxon>Actinomycetes</taxon>
        <taxon>Micrococcales</taxon>
        <taxon>Bogoriellaceae</taxon>
        <taxon>Georgenia</taxon>
    </lineage>
</organism>
<comment type="caution">
    <text evidence="2">The sequence shown here is derived from an EMBL/GenBank/DDBJ whole genome shotgun (WGS) entry which is preliminary data.</text>
</comment>
<protein>
    <submittedName>
        <fullName evidence="2">TIR domain-containing protein</fullName>
    </submittedName>
</protein>
<evidence type="ECO:0000313" key="3">
    <source>
        <dbReference type="Proteomes" id="UP000437709"/>
    </source>
</evidence>
<dbReference type="Gene3D" id="3.40.50.10140">
    <property type="entry name" value="Toll/interleukin-1 receptor homology (TIR) domain"/>
    <property type="match status" value="1"/>
</dbReference>
<dbReference type="SUPFAM" id="SSF52200">
    <property type="entry name" value="Toll/Interleukin receptor TIR domain"/>
    <property type="match status" value="1"/>
</dbReference>
<dbReference type="Proteomes" id="UP000437709">
    <property type="component" value="Unassembled WGS sequence"/>
</dbReference>
<proteinExistence type="predicted"/>
<gene>
    <name evidence="2" type="ORF">GB881_01285</name>
</gene>
<dbReference type="EMBL" id="WHPC01000002">
    <property type="protein sequence ID" value="MPV35695.1"/>
    <property type="molecule type" value="Genomic_DNA"/>
</dbReference>
<evidence type="ECO:0000259" key="1">
    <source>
        <dbReference type="Pfam" id="PF13676"/>
    </source>
</evidence>
<sequence length="270" mass="29886">MTESMRAPATEAAATTARKIFMSYARPDKELVQRLRDGLARLGHQVWIDDRLTGGQQWWDEILRQLQACDVVLVAVSPALLESEAGSVERGYARALGKSLLPVMIRPVPTAVLPREVAAIHIVDYSSPSAEAAFEIADAVARAPRSAALPDPLPAPPPVPLTYVNDLAERVHRPSMSLDEQLATVARLEEALAKEVHRGAALQLLRALANRQDLYNLPARQIEQLLTANDGAGVEPGWYRDPTHRFPFRWYDHDWSDWVSTGHDVVSDPL</sequence>
<dbReference type="AlphaFoldDB" id="A0A6N7EGB7"/>
<dbReference type="InterPro" id="IPR000157">
    <property type="entry name" value="TIR_dom"/>
</dbReference>
<dbReference type="OrthoDB" id="4737208at2"/>